<dbReference type="AlphaFoldDB" id="A0A8S0Z7U8"/>
<evidence type="ECO:0000313" key="2">
    <source>
        <dbReference type="Proteomes" id="UP000494106"/>
    </source>
</evidence>
<name>A0A8S0Z7U8_ARCPL</name>
<protein>
    <submittedName>
        <fullName evidence="1">Uncharacterized protein</fullName>
    </submittedName>
</protein>
<sequence>MVISNNYILCVSKTALLRINCTFTVGNVRVTVLRPKCELLRLARNEVFTNRNADALADALANALADALADESELM</sequence>
<dbReference type="Proteomes" id="UP000494106">
    <property type="component" value="Unassembled WGS sequence"/>
</dbReference>
<keyword evidence="2" id="KW-1185">Reference proteome</keyword>
<evidence type="ECO:0000313" key="1">
    <source>
        <dbReference type="EMBL" id="CAB3227951.1"/>
    </source>
</evidence>
<organism evidence="1 2">
    <name type="scientific">Arctia plantaginis</name>
    <name type="common">Wood tiger moth</name>
    <name type="synonym">Phalaena plantaginis</name>
    <dbReference type="NCBI Taxonomy" id="874455"/>
    <lineage>
        <taxon>Eukaryota</taxon>
        <taxon>Metazoa</taxon>
        <taxon>Ecdysozoa</taxon>
        <taxon>Arthropoda</taxon>
        <taxon>Hexapoda</taxon>
        <taxon>Insecta</taxon>
        <taxon>Pterygota</taxon>
        <taxon>Neoptera</taxon>
        <taxon>Endopterygota</taxon>
        <taxon>Lepidoptera</taxon>
        <taxon>Glossata</taxon>
        <taxon>Ditrysia</taxon>
        <taxon>Noctuoidea</taxon>
        <taxon>Erebidae</taxon>
        <taxon>Arctiinae</taxon>
        <taxon>Arctia</taxon>
    </lineage>
</organism>
<accession>A0A8S0Z7U8</accession>
<reference evidence="1 2" key="1">
    <citation type="submission" date="2020-04" db="EMBL/GenBank/DDBJ databases">
        <authorList>
            <person name="Wallbank WR R."/>
            <person name="Pardo Diaz C."/>
            <person name="Kozak K."/>
            <person name="Martin S."/>
            <person name="Jiggins C."/>
            <person name="Moest M."/>
            <person name="Warren A I."/>
            <person name="Byers J.R.P. K."/>
            <person name="Montejo-Kovacevich G."/>
            <person name="Yen C E."/>
        </authorList>
    </citation>
    <scope>NUCLEOTIDE SEQUENCE [LARGE SCALE GENOMIC DNA]</scope>
</reference>
<gene>
    <name evidence="1" type="ORF">APLA_LOCUS3497</name>
</gene>
<comment type="caution">
    <text evidence="1">The sequence shown here is derived from an EMBL/GenBank/DDBJ whole genome shotgun (WGS) entry which is preliminary data.</text>
</comment>
<proteinExistence type="predicted"/>
<dbReference type="EMBL" id="CADEBC010000301">
    <property type="protein sequence ID" value="CAB3227951.1"/>
    <property type="molecule type" value="Genomic_DNA"/>
</dbReference>